<feature type="region of interest" description="Disordered" evidence="1">
    <location>
        <begin position="236"/>
        <end position="257"/>
    </location>
</feature>
<sequence length="436" mass="46136">MLNFANWCRGASGQLQRSTLGHARCQAMLFNRSAARANLRATVVPEPWDALLQRLAAHYGHVAVSVFDGLQPLAARGVIDAVDFTHDGKHPVYWPQGTERGAIYTTYVVDMLAFAISPALITPTDRLWTGGFSRHVSPAPSPPPPFEGWAAAALTKGGLRRLLSGSPRMAALLTRNASAKARESVGGAGAAPLFAHAPSTLPPLLSPTADQLHGVRCYGWGARRQGRWGQIISERSPSTRAAAAKRGGGGGRRLPAWSPTNQEFAFDSRAGEWLPTGVHGKPGLTSVSVGDAVRLSIDSTLGDPAATAVLQLTYLQSYEQMGVLRVSCLQGCTCAPLTLDALLPAQTLATLNTTMLTLTQSRACRVRLANVARGPPDGCPAKVPPEPCEKLKIVAASVSSIGRATEAEIQEATRSIRAGSTERSTEVNTAIGLDFL</sequence>
<name>A0A7S0P484_9EUKA</name>
<organism evidence="2">
    <name type="scientific">Calcidiscus leptoporus</name>
    <dbReference type="NCBI Taxonomy" id="127549"/>
    <lineage>
        <taxon>Eukaryota</taxon>
        <taxon>Haptista</taxon>
        <taxon>Haptophyta</taxon>
        <taxon>Prymnesiophyceae</taxon>
        <taxon>Coccolithales</taxon>
        <taxon>Calcidiscaceae</taxon>
        <taxon>Calcidiscus</taxon>
    </lineage>
</organism>
<reference evidence="2" key="1">
    <citation type="submission" date="2021-01" db="EMBL/GenBank/DDBJ databases">
        <authorList>
            <person name="Corre E."/>
            <person name="Pelletier E."/>
            <person name="Niang G."/>
            <person name="Scheremetjew M."/>
            <person name="Finn R."/>
            <person name="Kale V."/>
            <person name="Holt S."/>
            <person name="Cochrane G."/>
            <person name="Meng A."/>
            <person name="Brown T."/>
            <person name="Cohen L."/>
        </authorList>
    </citation>
    <scope>NUCLEOTIDE SEQUENCE</scope>
    <source>
        <strain evidence="2">RCC1130</strain>
    </source>
</reference>
<proteinExistence type="predicted"/>
<dbReference type="EMBL" id="HBER01053248">
    <property type="protein sequence ID" value="CAD8551342.1"/>
    <property type="molecule type" value="Transcribed_RNA"/>
</dbReference>
<evidence type="ECO:0000256" key="1">
    <source>
        <dbReference type="SAM" id="MobiDB-lite"/>
    </source>
</evidence>
<evidence type="ECO:0000313" key="2">
    <source>
        <dbReference type="EMBL" id="CAD8551342.1"/>
    </source>
</evidence>
<accession>A0A7S0P484</accession>
<protein>
    <submittedName>
        <fullName evidence="2">Uncharacterized protein</fullName>
    </submittedName>
</protein>
<dbReference type="AlphaFoldDB" id="A0A7S0P484"/>
<gene>
    <name evidence="2" type="ORF">CLEP1334_LOCUS26632</name>
</gene>